<organism evidence="1 2">
    <name type="scientific">Dictyobacter halimunensis</name>
    <dbReference type="NCBI Taxonomy" id="3026934"/>
    <lineage>
        <taxon>Bacteria</taxon>
        <taxon>Bacillati</taxon>
        <taxon>Chloroflexota</taxon>
        <taxon>Ktedonobacteria</taxon>
        <taxon>Ktedonobacterales</taxon>
        <taxon>Dictyobacteraceae</taxon>
        <taxon>Dictyobacter</taxon>
    </lineage>
</organism>
<name>A0ABQ6FQK5_9CHLR</name>
<dbReference type="EMBL" id="BSRI01000001">
    <property type="protein sequence ID" value="GLV55965.1"/>
    <property type="molecule type" value="Genomic_DNA"/>
</dbReference>
<accession>A0ABQ6FQK5</accession>
<sequence>MPGFLLVIMCGATLFHFGYRVGTAHYQRDLLLAKEGMQHLWQGKERLFALALGTLDTQSIARTQQEFVRAVEIFTHIEDDLRFIPTVAASLPWYGHRIHSAQHLVPLALALAQAGIASCDVLNVLAVRLYHPFSTQAHGLMVTDLPMLTQNIHAMQASVAQAVDEAAQLQSSDVQDAGIPNVLNIAHSDLPKLQHWLDGMVNVFSIAPAILGIGAPIHYLVEILDATELRPGGGFIGNYGILTLSEGRLVSTHITDTDLLDQPFYASGRGIPFPQDDHWFDIARGNWGLRDSNLSADFPTNARNAESMYQREGGDTPLQGVIAITPALIQSMLAVIGPISLPEYHETVNAGNLIERIHYHQLGRGGEGPDYVASSDGYSSLRKHFVALLAHHFVARVRQVGTLHILQFFRLLADALQTKDLQLYINDPKAEMLLHRNHLDAAIQASRGDDLFVVDANIGANKANHLIKNMLSDTISIDEQGNATHHMMLHYAWTTRGSAYGLPLYRDYVHIYVPRGSVLKRQIGWQPRGTSSDAGHMVWAGFFTLSRNQTHTITLTWSVPHAAVRNGDDWRYHPMLQKQAGAVWITHIQILLPTCAAVKGAARGRNMLHTQTAIFDFSLVKNTALNVPPYVCPK</sequence>
<evidence type="ECO:0000313" key="2">
    <source>
        <dbReference type="Proteomes" id="UP001344906"/>
    </source>
</evidence>
<evidence type="ECO:0000313" key="1">
    <source>
        <dbReference type="EMBL" id="GLV55965.1"/>
    </source>
</evidence>
<dbReference type="Proteomes" id="UP001344906">
    <property type="component" value="Unassembled WGS sequence"/>
</dbReference>
<dbReference type="InterPro" id="IPR025101">
    <property type="entry name" value="DUF4012"/>
</dbReference>
<proteinExistence type="predicted"/>
<comment type="caution">
    <text evidence="1">The sequence shown here is derived from an EMBL/GenBank/DDBJ whole genome shotgun (WGS) entry which is preliminary data.</text>
</comment>
<keyword evidence="2" id="KW-1185">Reference proteome</keyword>
<evidence type="ECO:0008006" key="3">
    <source>
        <dbReference type="Google" id="ProtNLM"/>
    </source>
</evidence>
<dbReference type="Pfam" id="PF13196">
    <property type="entry name" value="DUF4012"/>
    <property type="match status" value="1"/>
</dbReference>
<gene>
    <name evidence="1" type="ORF">KDH_28090</name>
</gene>
<reference evidence="1 2" key="1">
    <citation type="submission" date="2023-02" db="EMBL/GenBank/DDBJ databases">
        <title>Dictyobacter halimunensis sp. nov., a new member of the class Ktedonobacteria from forest soil in a geothermal area.</title>
        <authorList>
            <person name="Rachmania M.K."/>
            <person name="Ningsih F."/>
            <person name="Sakai Y."/>
            <person name="Yabe S."/>
            <person name="Yokota A."/>
            <person name="Sjamsuridzal W."/>
        </authorList>
    </citation>
    <scope>NUCLEOTIDE SEQUENCE [LARGE SCALE GENOMIC DNA]</scope>
    <source>
        <strain evidence="1 2">S3.2.2.5</strain>
    </source>
</reference>
<protein>
    <recommendedName>
        <fullName evidence="3">DUF4012 domain-containing protein</fullName>
    </recommendedName>
</protein>